<evidence type="ECO:0000259" key="5">
    <source>
        <dbReference type="Pfam" id="PF04542"/>
    </source>
</evidence>
<keyword evidence="2" id="KW-0805">Transcription regulation</keyword>
<comment type="caution">
    <text evidence="6">The sequence shown here is derived from an EMBL/GenBank/DDBJ whole genome shotgun (WGS) entry which is preliminary data.</text>
</comment>
<evidence type="ECO:0000256" key="2">
    <source>
        <dbReference type="ARBA" id="ARBA00023015"/>
    </source>
</evidence>
<dbReference type="InterPro" id="IPR013325">
    <property type="entry name" value="RNA_pol_sigma_r2"/>
</dbReference>
<feature type="domain" description="RNA polymerase sigma-70 region 2" evidence="5">
    <location>
        <begin position="22"/>
        <end position="92"/>
    </location>
</feature>
<dbReference type="GO" id="GO:0003700">
    <property type="term" value="F:DNA-binding transcription factor activity"/>
    <property type="evidence" value="ECO:0007669"/>
    <property type="project" value="InterPro"/>
</dbReference>
<dbReference type="SUPFAM" id="SSF88946">
    <property type="entry name" value="Sigma2 domain of RNA polymerase sigma factors"/>
    <property type="match status" value="1"/>
</dbReference>
<evidence type="ECO:0000256" key="1">
    <source>
        <dbReference type="ARBA" id="ARBA00022490"/>
    </source>
</evidence>
<evidence type="ECO:0000256" key="4">
    <source>
        <dbReference type="ARBA" id="ARBA00023163"/>
    </source>
</evidence>
<accession>A0A644ZPD9</accession>
<dbReference type="HAMAP" id="MF_02064">
    <property type="entry name" value="Sigma70_SigI"/>
    <property type="match status" value="1"/>
</dbReference>
<dbReference type="AlphaFoldDB" id="A0A644ZPD9"/>
<dbReference type="InterPro" id="IPR007627">
    <property type="entry name" value="RNA_pol_sigma70_r2"/>
</dbReference>
<dbReference type="GO" id="GO:0006352">
    <property type="term" value="P:DNA-templated transcription initiation"/>
    <property type="evidence" value="ECO:0007669"/>
    <property type="project" value="InterPro"/>
</dbReference>
<protein>
    <submittedName>
        <fullName evidence="6">RNA polymerase sigma factor SigI</fullName>
    </submittedName>
</protein>
<dbReference type="PIRSF" id="PIRSF038953">
    <property type="entry name" value="SigI"/>
    <property type="match status" value="1"/>
</dbReference>
<gene>
    <name evidence="6" type="primary">sigI_5</name>
    <name evidence="6" type="ORF">SDC9_89381</name>
</gene>
<keyword evidence="3" id="KW-0238">DNA-binding</keyword>
<sequence>MAQDESAAALRAAKDERQREALIQRQERNILRIASRAKHRFVTKSDDEWSVALCAFSRAIDTYVPERGAFLPYAETLIKRSLIDAYRSEARRENEFAVPPEAFDGETDEDGENPVLGAVVQMSFQRQDTRLKDEIAAVSAQLKLFGFSFFDLTECSPSQQRTRSACAKAVCALLARPEDLDAMFRTRKLPMKNLIRFDGVSGKLLGRYRKYIIASLVILTGDYPILGAYIRGSERGEEE</sequence>
<reference evidence="6" key="1">
    <citation type="submission" date="2019-08" db="EMBL/GenBank/DDBJ databases">
        <authorList>
            <person name="Kucharzyk K."/>
            <person name="Murdoch R.W."/>
            <person name="Higgins S."/>
            <person name="Loffler F."/>
        </authorList>
    </citation>
    <scope>NUCLEOTIDE SEQUENCE</scope>
</reference>
<evidence type="ECO:0000313" key="6">
    <source>
        <dbReference type="EMBL" id="MPM42712.1"/>
    </source>
</evidence>
<dbReference type="InterPro" id="IPR014244">
    <property type="entry name" value="RNA_pol_sigma-I"/>
</dbReference>
<dbReference type="Gene3D" id="1.10.1740.10">
    <property type="match status" value="1"/>
</dbReference>
<dbReference type="GO" id="GO:0003677">
    <property type="term" value="F:DNA binding"/>
    <property type="evidence" value="ECO:0007669"/>
    <property type="project" value="UniProtKB-KW"/>
</dbReference>
<keyword evidence="4" id="KW-0804">Transcription</keyword>
<dbReference type="EMBL" id="VSSQ01009830">
    <property type="protein sequence ID" value="MPM42712.1"/>
    <property type="molecule type" value="Genomic_DNA"/>
</dbReference>
<evidence type="ECO:0000256" key="3">
    <source>
        <dbReference type="ARBA" id="ARBA00023125"/>
    </source>
</evidence>
<keyword evidence="1" id="KW-0963">Cytoplasm</keyword>
<name>A0A644ZPD9_9ZZZZ</name>
<organism evidence="6">
    <name type="scientific">bioreactor metagenome</name>
    <dbReference type="NCBI Taxonomy" id="1076179"/>
    <lineage>
        <taxon>unclassified sequences</taxon>
        <taxon>metagenomes</taxon>
        <taxon>ecological metagenomes</taxon>
    </lineage>
</organism>
<proteinExistence type="inferred from homology"/>
<dbReference type="Pfam" id="PF04542">
    <property type="entry name" value="Sigma70_r2"/>
    <property type="match status" value="1"/>
</dbReference>